<dbReference type="Gene3D" id="1.10.357.10">
    <property type="entry name" value="Tetracycline Repressor, domain 2"/>
    <property type="match status" value="1"/>
</dbReference>
<evidence type="ECO:0000256" key="2">
    <source>
        <dbReference type="ARBA" id="ARBA00023125"/>
    </source>
</evidence>
<proteinExistence type="predicted"/>
<dbReference type="InterPro" id="IPR001647">
    <property type="entry name" value="HTH_TetR"/>
</dbReference>
<dbReference type="InterPro" id="IPR009057">
    <property type="entry name" value="Homeodomain-like_sf"/>
</dbReference>
<keyword evidence="2 4" id="KW-0238">DNA-binding</keyword>
<reference evidence="6 7" key="1">
    <citation type="submission" date="2019-09" db="EMBL/GenBank/DDBJ databases">
        <authorList>
            <person name="Chandra G."/>
            <person name="Truman W A."/>
        </authorList>
    </citation>
    <scope>NUCLEOTIDE SEQUENCE [LARGE SCALE GENOMIC DNA]</scope>
    <source>
        <strain evidence="6">PS900</strain>
    </source>
</reference>
<name>A0A8H2NV29_PSEFL</name>
<feature type="DNA-binding region" description="H-T-H motif" evidence="4">
    <location>
        <begin position="24"/>
        <end position="43"/>
    </location>
</feature>
<dbReference type="SUPFAM" id="SSF48498">
    <property type="entry name" value="Tetracyclin repressor-like, C-terminal domain"/>
    <property type="match status" value="1"/>
</dbReference>
<feature type="domain" description="HTH tetR-type" evidence="5">
    <location>
        <begin position="1"/>
        <end position="61"/>
    </location>
</feature>
<dbReference type="RefSeq" id="WP_150758319.1">
    <property type="nucleotide sequence ID" value="NZ_CABVIE010000010.1"/>
</dbReference>
<dbReference type="PANTHER" id="PTHR47506">
    <property type="entry name" value="TRANSCRIPTIONAL REGULATORY PROTEIN"/>
    <property type="match status" value="1"/>
</dbReference>
<dbReference type="PRINTS" id="PR00455">
    <property type="entry name" value="HTHTETR"/>
</dbReference>
<dbReference type="EMBL" id="CABVIE010000010">
    <property type="protein sequence ID" value="VVP13229.1"/>
    <property type="molecule type" value="Genomic_DNA"/>
</dbReference>
<evidence type="ECO:0000259" key="5">
    <source>
        <dbReference type="PROSITE" id="PS50977"/>
    </source>
</evidence>
<dbReference type="GO" id="GO:0003677">
    <property type="term" value="F:DNA binding"/>
    <property type="evidence" value="ECO:0007669"/>
    <property type="project" value="UniProtKB-UniRule"/>
</dbReference>
<organism evidence="6 7">
    <name type="scientific">Pseudomonas fluorescens</name>
    <dbReference type="NCBI Taxonomy" id="294"/>
    <lineage>
        <taxon>Bacteria</taxon>
        <taxon>Pseudomonadati</taxon>
        <taxon>Pseudomonadota</taxon>
        <taxon>Gammaproteobacteria</taxon>
        <taxon>Pseudomonadales</taxon>
        <taxon>Pseudomonadaceae</taxon>
        <taxon>Pseudomonas</taxon>
    </lineage>
</organism>
<keyword evidence="3" id="KW-0804">Transcription</keyword>
<evidence type="ECO:0000313" key="7">
    <source>
        <dbReference type="Proteomes" id="UP000325723"/>
    </source>
</evidence>
<comment type="caution">
    <text evidence="6">The sequence shown here is derived from an EMBL/GenBank/DDBJ whole genome shotgun (WGS) entry which is preliminary data.</text>
</comment>
<accession>A0A8H2NV29</accession>
<evidence type="ECO:0000313" key="6">
    <source>
        <dbReference type="EMBL" id="VVP13229.1"/>
    </source>
</evidence>
<dbReference type="Pfam" id="PF00440">
    <property type="entry name" value="TetR_N"/>
    <property type="match status" value="1"/>
</dbReference>
<dbReference type="Proteomes" id="UP000325723">
    <property type="component" value="Unassembled WGS sequence"/>
</dbReference>
<evidence type="ECO:0000256" key="1">
    <source>
        <dbReference type="ARBA" id="ARBA00023015"/>
    </source>
</evidence>
<protein>
    <recommendedName>
        <fullName evidence="5">HTH tetR-type domain-containing protein</fullName>
    </recommendedName>
</protein>
<gene>
    <name evidence="6" type="ORF">PS900_03455</name>
</gene>
<dbReference type="PROSITE" id="PS50977">
    <property type="entry name" value="HTH_TETR_2"/>
    <property type="match status" value="1"/>
</dbReference>
<dbReference type="PANTHER" id="PTHR47506:SF6">
    <property type="entry name" value="HTH-TYPE TRANSCRIPTIONAL REPRESSOR NEMR"/>
    <property type="match status" value="1"/>
</dbReference>
<dbReference type="InterPro" id="IPR036271">
    <property type="entry name" value="Tet_transcr_reg_TetR-rel_C_sf"/>
</dbReference>
<dbReference type="SUPFAM" id="SSF46689">
    <property type="entry name" value="Homeodomain-like"/>
    <property type="match status" value="1"/>
</dbReference>
<dbReference type="AlphaFoldDB" id="A0A8H2NV29"/>
<sequence length="188" mass="20780">MSTRSDLLTTAELLLRTKGYAAFSYADLADEIGIKKASIHHHFPTKEGLGIAVIESYLFRFEKNLELINEESSDTIVRLKEFCELFVDSSKNGMLPLCGALAAELSALPDSLKELTRKFFEIHLAWLESNLVLGQSERVIKADVNPKAVSRAILSLLEGSSFVSWALSDTVVDQSGFDLMLNSIIVVI</sequence>
<evidence type="ECO:0000256" key="4">
    <source>
        <dbReference type="PROSITE-ProRule" id="PRU00335"/>
    </source>
</evidence>
<evidence type="ECO:0000256" key="3">
    <source>
        <dbReference type="ARBA" id="ARBA00023163"/>
    </source>
</evidence>
<keyword evidence="1" id="KW-0805">Transcription regulation</keyword>